<evidence type="ECO:0000313" key="2">
    <source>
        <dbReference type="Proteomes" id="UP000297245"/>
    </source>
</evidence>
<gene>
    <name evidence="1" type="ORF">K435DRAFT_602837</name>
</gene>
<dbReference type="EMBL" id="ML179296">
    <property type="protein sequence ID" value="THU91817.1"/>
    <property type="molecule type" value="Genomic_DNA"/>
</dbReference>
<organism evidence="1 2">
    <name type="scientific">Dendrothele bispora (strain CBS 962.96)</name>
    <dbReference type="NCBI Taxonomy" id="1314807"/>
    <lineage>
        <taxon>Eukaryota</taxon>
        <taxon>Fungi</taxon>
        <taxon>Dikarya</taxon>
        <taxon>Basidiomycota</taxon>
        <taxon>Agaricomycotina</taxon>
        <taxon>Agaricomycetes</taxon>
        <taxon>Agaricomycetidae</taxon>
        <taxon>Agaricales</taxon>
        <taxon>Agaricales incertae sedis</taxon>
        <taxon>Dendrothele</taxon>
    </lineage>
</organism>
<sequence length="125" mass="13482">NVTIDDDDPSIKYSKGWQSTGEDPFNFGGSHHFTDEPSANAVLNFSGTAVHLLCPLWPYQVGARVSLDSGAAVAVNMQDPNHNEEDGPETVNSNVLWSSGPLENDTHTLEVSFLTGMQFAALDAF</sequence>
<dbReference type="Gene3D" id="2.60.120.260">
    <property type="entry name" value="Galactose-binding domain-like"/>
    <property type="match status" value="1"/>
</dbReference>
<accession>A0A4S8LQY0</accession>
<feature type="non-terminal residue" evidence="1">
    <location>
        <position position="125"/>
    </location>
</feature>
<dbReference type="AlphaFoldDB" id="A0A4S8LQY0"/>
<name>A0A4S8LQY0_DENBC</name>
<evidence type="ECO:0000313" key="1">
    <source>
        <dbReference type="EMBL" id="THU91817.1"/>
    </source>
</evidence>
<dbReference type="Proteomes" id="UP000297245">
    <property type="component" value="Unassembled WGS sequence"/>
</dbReference>
<reference evidence="1 2" key="1">
    <citation type="journal article" date="2019" name="Nat. Ecol. Evol.">
        <title>Megaphylogeny resolves global patterns of mushroom evolution.</title>
        <authorList>
            <person name="Varga T."/>
            <person name="Krizsan K."/>
            <person name="Foldi C."/>
            <person name="Dima B."/>
            <person name="Sanchez-Garcia M."/>
            <person name="Sanchez-Ramirez S."/>
            <person name="Szollosi G.J."/>
            <person name="Szarkandi J.G."/>
            <person name="Papp V."/>
            <person name="Albert L."/>
            <person name="Andreopoulos W."/>
            <person name="Angelini C."/>
            <person name="Antonin V."/>
            <person name="Barry K.W."/>
            <person name="Bougher N.L."/>
            <person name="Buchanan P."/>
            <person name="Buyck B."/>
            <person name="Bense V."/>
            <person name="Catcheside P."/>
            <person name="Chovatia M."/>
            <person name="Cooper J."/>
            <person name="Damon W."/>
            <person name="Desjardin D."/>
            <person name="Finy P."/>
            <person name="Geml J."/>
            <person name="Haridas S."/>
            <person name="Hughes K."/>
            <person name="Justo A."/>
            <person name="Karasinski D."/>
            <person name="Kautmanova I."/>
            <person name="Kiss B."/>
            <person name="Kocsube S."/>
            <person name="Kotiranta H."/>
            <person name="LaButti K.M."/>
            <person name="Lechner B.E."/>
            <person name="Liimatainen K."/>
            <person name="Lipzen A."/>
            <person name="Lukacs Z."/>
            <person name="Mihaltcheva S."/>
            <person name="Morgado L.N."/>
            <person name="Niskanen T."/>
            <person name="Noordeloos M.E."/>
            <person name="Ohm R.A."/>
            <person name="Ortiz-Santana B."/>
            <person name="Ovrebo C."/>
            <person name="Racz N."/>
            <person name="Riley R."/>
            <person name="Savchenko A."/>
            <person name="Shiryaev A."/>
            <person name="Soop K."/>
            <person name="Spirin V."/>
            <person name="Szebenyi C."/>
            <person name="Tomsovsky M."/>
            <person name="Tulloss R.E."/>
            <person name="Uehling J."/>
            <person name="Grigoriev I.V."/>
            <person name="Vagvolgyi C."/>
            <person name="Papp T."/>
            <person name="Martin F.M."/>
            <person name="Miettinen O."/>
            <person name="Hibbett D.S."/>
            <person name="Nagy L.G."/>
        </authorList>
    </citation>
    <scope>NUCLEOTIDE SEQUENCE [LARGE SCALE GENOMIC DNA]</scope>
    <source>
        <strain evidence="1 2">CBS 962.96</strain>
    </source>
</reference>
<proteinExistence type="predicted"/>
<protein>
    <submittedName>
        <fullName evidence="1">Uncharacterized protein</fullName>
    </submittedName>
</protein>
<keyword evidence="2" id="KW-1185">Reference proteome</keyword>
<feature type="non-terminal residue" evidence="1">
    <location>
        <position position="1"/>
    </location>
</feature>
<dbReference type="OrthoDB" id="3004867at2759"/>